<dbReference type="EMBL" id="ADBL01000291">
    <property type="status" value="NOT_ANNOTATED_CDS"/>
    <property type="molecule type" value="Genomic_DNA"/>
</dbReference>
<organism evidence="5 6">
    <name type="scientific">Magnaporthiopsis poae (strain ATCC 64411 / 73-15)</name>
    <name type="common">Kentucky bluegrass fungus</name>
    <name type="synonym">Magnaporthe poae</name>
    <dbReference type="NCBI Taxonomy" id="644358"/>
    <lineage>
        <taxon>Eukaryota</taxon>
        <taxon>Fungi</taxon>
        <taxon>Dikarya</taxon>
        <taxon>Ascomycota</taxon>
        <taxon>Pezizomycotina</taxon>
        <taxon>Sordariomycetes</taxon>
        <taxon>Sordariomycetidae</taxon>
        <taxon>Magnaporthales</taxon>
        <taxon>Magnaporthaceae</taxon>
        <taxon>Magnaporthiopsis</taxon>
    </lineage>
</organism>
<gene>
    <name evidence="4" type="ORF">MAPG_01244</name>
</gene>
<sequence length="256" mass="27419">MVHAASLILLHLLCVANALGSPIDRRAPVTSPSNPRCALDPKSAAYCAGTARDVSASAAALYLCGDRRLGPLELPTPIPVDSILATYDRLGGMCPGKFLETFYDDKTGRWRYPDQRGYSVDDGGRPIKGSMTIPPGTLVDRFGAETGRFVTPAGTPYTQRALPPDNLLTLAGNQKFPYQYRVYRVVKPIVAEIGPIAPAFGQPGQGVQCQLQKRVSEMVADGSMEPVNPAILAPVDLRDRSGKAKSAAKRPRLGSN</sequence>
<dbReference type="eggNOG" id="ENOG502S1C9">
    <property type="taxonomic scope" value="Eukaryota"/>
</dbReference>
<feature type="signal peptide" evidence="2">
    <location>
        <begin position="1"/>
        <end position="20"/>
    </location>
</feature>
<feature type="compositionally biased region" description="Basic residues" evidence="1">
    <location>
        <begin position="246"/>
        <end position="256"/>
    </location>
</feature>
<evidence type="ECO:0000313" key="6">
    <source>
        <dbReference type="Proteomes" id="UP000011715"/>
    </source>
</evidence>
<dbReference type="AlphaFoldDB" id="A0A0C4DN65"/>
<dbReference type="InterPro" id="IPR025331">
    <property type="entry name" value="TNT"/>
</dbReference>
<dbReference type="GO" id="GO:0050135">
    <property type="term" value="F:NADP+ nucleosidase activity"/>
    <property type="evidence" value="ECO:0007669"/>
    <property type="project" value="InterPro"/>
</dbReference>
<proteinExistence type="predicted"/>
<evidence type="ECO:0000256" key="2">
    <source>
        <dbReference type="SAM" id="SignalP"/>
    </source>
</evidence>
<dbReference type="Pfam" id="PF14021">
    <property type="entry name" value="TNT"/>
    <property type="match status" value="1"/>
</dbReference>
<reference evidence="6" key="1">
    <citation type="submission" date="2010-05" db="EMBL/GenBank/DDBJ databases">
        <title>The genome sequence of Magnaporthe poae strain ATCC 64411.</title>
        <authorList>
            <person name="Ma L.-J."/>
            <person name="Dead R."/>
            <person name="Young S."/>
            <person name="Zeng Q."/>
            <person name="Koehrsen M."/>
            <person name="Alvarado L."/>
            <person name="Berlin A."/>
            <person name="Chapman S.B."/>
            <person name="Chen Z."/>
            <person name="Freedman E."/>
            <person name="Gellesch M."/>
            <person name="Goldberg J."/>
            <person name="Griggs A."/>
            <person name="Gujja S."/>
            <person name="Heilman E.R."/>
            <person name="Heiman D."/>
            <person name="Hepburn T."/>
            <person name="Howarth C."/>
            <person name="Jen D."/>
            <person name="Larson L."/>
            <person name="Mehta T."/>
            <person name="Neiman D."/>
            <person name="Pearson M."/>
            <person name="Roberts A."/>
            <person name="Saif S."/>
            <person name="Shea T."/>
            <person name="Shenoy N."/>
            <person name="Sisk P."/>
            <person name="Stolte C."/>
            <person name="Sykes S."/>
            <person name="Walk T."/>
            <person name="White J."/>
            <person name="Yandava C."/>
            <person name="Haas B."/>
            <person name="Nusbaum C."/>
            <person name="Birren B."/>
        </authorList>
    </citation>
    <scope>NUCLEOTIDE SEQUENCE [LARGE SCALE GENOMIC DNA]</scope>
    <source>
        <strain evidence="6">ATCC 64411 / 73-15</strain>
    </source>
</reference>
<reference evidence="5" key="5">
    <citation type="submission" date="2015-06" db="UniProtKB">
        <authorList>
            <consortium name="EnsemblFungi"/>
        </authorList>
    </citation>
    <scope>IDENTIFICATION</scope>
    <source>
        <strain evidence="5">ATCC 64411</strain>
    </source>
</reference>
<evidence type="ECO:0000256" key="1">
    <source>
        <dbReference type="SAM" id="MobiDB-lite"/>
    </source>
</evidence>
<accession>A0A0C4DN65</accession>
<protein>
    <recommendedName>
        <fullName evidence="3">TNT domain-containing protein</fullName>
    </recommendedName>
</protein>
<feature type="region of interest" description="Disordered" evidence="1">
    <location>
        <begin position="236"/>
        <end position="256"/>
    </location>
</feature>
<dbReference type="OMA" id="GPIRPWF"/>
<evidence type="ECO:0000313" key="5">
    <source>
        <dbReference type="EnsemblFungi" id="MAPG_01244T0"/>
    </source>
</evidence>
<dbReference type="EMBL" id="GL876966">
    <property type="protein sequence ID" value="KLU82168.1"/>
    <property type="molecule type" value="Genomic_DNA"/>
</dbReference>
<dbReference type="PANTHER" id="PTHR42059">
    <property type="entry name" value="TNT DOMAIN-CONTAINING PROTEIN"/>
    <property type="match status" value="1"/>
</dbReference>
<dbReference type="OrthoDB" id="2923349at2759"/>
<dbReference type="InterPro" id="IPR053024">
    <property type="entry name" value="Fungal_surface_NADase"/>
</dbReference>
<evidence type="ECO:0000313" key="4">
    <source>
        <dbReference type="EMBL" id="KLU82168.1"/>
    </source>
</evidence>
<dbReference type="EnsemblFungi" id="MAPG_01244T0">
    <property type="protein sequence ID" value="MAPG_01244T0"/>
    <property type="gene ID" value="MAPG_01244"/>
</dbReference>
<dbReference type="VEuPathDB" id="FungiDB:MAPG_01244"/>
<evidence type="ECO:0000259" key="3">
    <source>
        <dbReference type="Pfam" id="PF14021"/>
    </source>
</evidence>
<name>A0A0C4DN65_MAGP6</name>
<reference evidence="4" key="3">
    <citation type="submission" date="2011-03" db="EMBL/GenBank/DDBJ databases">
        <title>Annotation of Magnaporthe poae ATCC 64411.</title>
        <authorList>
            <person name="Ma L.-J."/>
            <person name="Dead R."/>
            <person name="Young S.K."/>
            <person name="Zeng Q."/>
            <person name="Gargeya S."/>
            <person name="Fitzgerald M."/>
            <person name="Haas B."/>
            <person name="Abouelleil A."/>
            <person name="Alvarado L."/>
            <person name="Arachchi H.M."/>
            <person name="Berlin A."/>
            <person name="Brown A."/>
            <person name="Chapman S.B."/>
            <person name="Chen Z."/>
            <person name="Dunbar C."/>
            <person name="Freedman E."/>
            <person name="Gearin G."/>
            <person name="Gellesch M."/>
            <person name="Goldberg J."/>
            <person name="Griggs A."/>
            <person name="Gujja S."/>
            <person name="Heiman D."/>
            <person name="Howarth C."/>
            <person name="Larson L."/>
            <person name="Lui A."/>
            <person name="MacDonald P.J.P."/>
            <person name="Mehta T."/>
            <person name="Montmayeur A."/>
            <person name="Murphy C."/>
            <person name="Neiman D."/>
            <person name="Pearson M."/>
            <person name="Priest M."/>
            <person name="Roberts A."/>
            <person name="Saif S."/>
            <person name="Shea T."/>
            <person name="Shenoy N."/>
            <person name="Sisk P."/>
            <person name="Stolte C."/>
            <person name="Sykes S."/>
            <person name="Yandava C."/>
            <person name="Wortman J."/>
            <person name="Nusbaum C."/>
            <person name="Birren B."/>
        </authorList>
    </citation>
    <scope>NUCLEOTIDE SEQUENCE</scope>
    <source>
        <strain evidence="4">ATCC 64411</strain>
    </source>
</reference>
<reference evidence="5" key="4">
    <citation type="journal article" date="2015" name="G3 (Bethesda)">
        <title>Genome sequences of three phytopathogenic species of the Magnaporthaceae family of fungi.</title>
        <authorList>
            <person name="Okagaki L.H."/>
            <person name="Nunes C.C."/>
            <person name="Sailsbery J."/>
            <person name="Clay B."/>
            <person name="Brown D."/>
            <person name="John T."/>
            <person name="Oh Y."/>
            <person name="Young N."/>
            <person name="Fitzgerald M."/>
            <person name="Haas B.J."/>
            <person name="Zeng Q."/>
            <person name="Young S."/>
            <person name="Adiconis X."/>
            <person name="Fan L."/>
            <person name="Levin J.Z."/>
            <person name="Mitchell T.K."/>
            <person name="Okubara P.A."/>
            <person name="Farman M.L."/>
            <person name="Kohn L.M."/>
            <person name="Birren B."/>
            <person name="Ma L.-J."/>
            <person name="Dean R.A."/>
        </authorList>
    </citation>
    <scope>NUCLEOTIDE SEQUENCE</scope>
    <source>
        <strain evidence="5">ATCC 64411 / 73-15</strain>
    </source>
</reference>
<keyword evidence="2" id="KW-0732">Signal</keyword>
<reference evidence="4" key="2">
    <citation type="submission" date="2010-05" db="EMBL/GenBank/DDBJ databases">
        <title>The Genome Sequence of Magnaporthe poae strain ATCC 64411.</title>
        <authorList>
            <consortium name="The Broad Institute Genome Sequencing Platform"/>
            <consortium name="Broad Institute Genome Sequencing Center for Infectious Disease"/>
            <person name="Ma L.-J."/>
            <person name="Dead R."/>
            <person name="Young S."/>
            <person name="Zeng Q."/>
            <person name="Koehrsen M."/>
            <person name="Alvarado L."/>
            <person name="Berlin A."/>
            <person name="Chapman S.B."/>
            <person name="Chen Z."/>
            <person name="Freedman E."/>
            <person name="Gellesch M."/>
            <person name="Goldberg J."/>
            <person name="Griggs A."/>
            <person name="Gujja S."/>
            <person name="Heilman E.R."/>
            <person name="Heiman D."/>
            <person name="Hepburn T."/>
            <person name="Howarth C."/>
            <person name="Jen D."/>
            <person name="Larson L."/>
            <person name="Mehta T."/>
            <person name="Neiman D."/>
            <person name="Pearson M."/>
            <person name="Roberts A."/>
            <person name="Saif S."/>
            <person name="Shea T."/>
            <person name="Shenoy N."/>
            <person name="Sisk P."/>
            <person name="Stolte C."/>
            <person name="Sykes S."/>
            <person name="Walk T."/>
            <person name="White J."/>
            <person name="Yandava C."/>
            <person name="Haas B."/>
            <person name="Nusbaum C."/>
            <person name="Birren B."/>
        </authorList>
    </citation>
    <scope>NUCLEOTIDE SEQUENCE</scope>
    <source>
        <strain evidence="4">ATCC 64411</strain>
    </source>
</reference>
<feature type="chain" id="PRO_5009385140" description="TNT domain-containing protein" evidence="2">
    <location>
        <begin position="21"/>
        <end position="256"/>
    </location>
</feature>
<dbReference type="Proteomes" id="UP000011715">
    <property type="component" value="Unassembled WGS sequence"/>
</dbReference>
<dbReference type="PANTHER" id="PTHR42059:SF1">
    <property type="entry name" value="TNT DOMAIN-CONTAINING PROTEIN"/>
    <property type="match status" value="1"/>
</dbReference>
<feature type="domain" description="TNT" evidence="3">
    <location>
        <begin position="132"/>
        <end position="226"/>
    </location>
</feature>
<keyword evidence="6" id="KW-1185">Reference proteome</keyword>